<feature type="transmembrane region" description="Helical" evidence="5">
    <location>
        <begin position="76"/>
        <end position="96"/>
    </location>
</feature>
<evidence type="ECO:0000313" key="8">
    <source>
        <dbReference type="Proteomes" id="UP000228531"/>
    </source>
</evidence>
<feature type="domain" description="Ferric oxidoreductase" evidence="6">
    <location>
        <begin position="46"/>
        <end position="158"/>
    </location>
</feature>
<evidence type="ECO:0000256" key="4">
    <source>
        <dbReference type="ARBA" id="ARBA00023136"/>
    </source>
</evidence>
<evidence type="ECO:0000256" key="3">
    <source>
        <dbReference type="ARBA" id="ARBA00022989"/>
    </source>
</evidence>
<evidence type="ECO:0000256" key="1">
    <source>
        <dbReference type="ARBA" id="ARBA00004141"/>
    </source>
</evidence>
<dbReference type="EMBL" id="PGTY01000002">
    <property type="protein sequence ID" value="PJI86036.1"/>
    <property type="molecule type" value="Genomic_DNA"/>
</dbReference>
<name>A0A2M8W554_9RHOB</name>
<dbReference type="RefSeq" id="WP_311135474.1">
    <property type="nucleotide sequence ID" value="NZ_PGTY01000002.1"/>
</dbReference>
<proteinExistence type="predicted"/>
<keyword evidence="2 5" id="KW-0812">Transmembrane</keyword>
<dbReference type="Pfam" id="PF01794">
    <property type="entry name" value="Ferric_reduct"/>
    <property type="match status" value="1"/>
</dbReference>
<feature type="transmembrane region" description="Helical" evidence="5">
    <location>
        <begin position="116"/>
        <end position="135"/>
    </location>
</feature>
<dbReference type="Proteomes" id="UP000228531">
    <property type="component" value="Unassembled WGS sequence"/>
</dbReference>
<evidence type="ECO:0000256" key="5">
    <source>
        <dbReference type="SAM" id="Phobius"/>
    </source>
</evidence>
<dbReference type="GO" id="GO:0016020">
    <property type="term" value="C:membrane"/>
    <property type="evidence" value="ECO:0007669"/>
    <property type="project" value="UniProtKB-SubCell"/>
</dbReference>
<dbReference type="AlphaFoldDB" id="A0A2M8W554"/>
<feature type="transmembrane region" description="Helical" evidence="5">
    <location>
        <begin position="173"/>
        <end position="191"/>
    </location>
</feature>
<evidence type="ECO:0000256" key="2">
    <source>
        <dbReference type="ARBA" id="ARBA00022692"/>
    </source>
</evidence>
<comment type="caution">
    <text evidence="7">The sequence shown here is derived from an EMBL/GenBank/DDBJ whole genome shotgun (WGS) entry which is preliminary data.</text>
</comment>
<evidence type="ECO:0000313" key="7">
    <source>
        <dbReference type="EMBL" id="PJI86036.1"/>
    </source>
</evidence>
<keyword evidence="8" id="KW-1185">Reference proteome</keyword>
<organism evidence="7 8">
    <name type="scientific">Yoonia maricola</name>
    <dbReference type="NCBI Taxonomy" id="420999"/>
    <lineage>
        <taxon>Bacteria</taxon>
        <taxon>Pseudomonadati</taxon>
        <taxon>Pseudomonadota</taxon>
        <taxon>Alphaproteobacteria</taxon>
        <taxon>Rhodobacterales</taxon>
        <taxon>Paracoccaceae</taxon>
        <taxon>Yoonia</taxon>
    </lineage>
</organism>
<keyword evidence="3 5" id="KW-1133">Transmembrane helix</keyword>
<gene>
    <name evidence="7" type="ORF">BC777_2393</name>
</gene>
<comment type="subcellular location">
    <subcellularLocation>
        <location evidence="1">Membrane</location>
        <topology evidence="1">Multi-pass membrane protein</topology>
    </subcellularLocation>
</comment>
<feature type="transmembrane region" description="Helical" evidence="5">
    <location>
        <begin position="147"/>
        <end position="167"/>
    </location>
</feature>
<sequence>MNLRSRLRTVLIWGALVSAVLVPILAAAASPLLQWREPIYIVAGFAGILGMCLMLVQPLLAIGVMPGVPLQTSRKVHRYGGAALVFAVVLHVAGLWVTSPPDVIDVLLFRSPTPFAIWGALAMWAVFGAAMLALLRPRLPLRLWRWGHTALVTLAVVGTIVHAVQIIGAMEPVTKALLSLAVAAALLTAIARRKVWAMGLRARRS</sequence>
<reference evidence="7 8" key="1">
    <citation type="submission" date="2017-11" db="EMBL/GenBank/DDBJ databases">
        <title>Genomic Encyclopedia of Archaeal and Bacterial Type Strains, Phase II (KMG-II): From Individual Species to Whole Genera.</title>
        <authorList>
            <person name="Goeker M."/>
        </authorList>
    </citation>
    <scope>NUCLEOTIDE SEQUENCE [LARGE SCALE GENOMIC DNA]</scope>
    <source>
        <strain evidence="7 8">DSM 29128</strain>
    </source>
</reference>
<feature type="transmembrane region" description="Helical" evidence="5">
    <location>
        <begin position="39"/>
        <end position="64"/>
    </location>
</feature>
<dbReference type="InterPro" id="IPR013130">
    <property type="entry name" value="Fe3_Rdtase_TM_dom"/>
</dbReference>
<evidence type="ECO:0000259" key="6">
    <source>
        <dbReference type="Pfam" id="PF01794"/>
    </source>
</evidence>
<keyword evidence="4 5" id="KW-0472">Membrane</keyword>
<accession>A0A2M8W554</accession>
<protein>
    <submittedName>
        <fullName evidence="7">Ferric reductase like protein</fullName>
    </submittedName>
</protein>